<dbReference type="SUPFAM" id="SSF49879">
    <property type="entry name" value="SMAD/FHA domain"/>
    <property type="match status" value="1"/>
</dbReference>
<feature type="domain" description="FHA" evidence="1">
    <location>
        <begin position="16"/>
        <end position="74"/>
    </location>
</feature>
<evidence type="ECO:0000313" key="2">
    <source>
        <dbReference type="EMBL" id="GAF69961.1"/>
    </source>
</evidence>
<comment type="caution">
    <text evidence="2">The sequence shown here is derived from an EMBL/GenBank/DDBJ whole genome shotgun (WGS) entry which is preliminary data.</text>
</comment>
<gene>
    <name evidence="2" type="ORF">S01H1_10221</name>
</gene>
<organism evidence="2">
    <name type="scientific">marine sediment metagenome</name>
    <dbReference type="NCBI Taxonomy" id="412755"/>
    <lineage>
        <taxon>unclassified sequences</taxon>
        <taxon>metagenomes</taxon>
        <taxon>ecological metagenomes</taxon>
    </lineage>
</organism>
<evidence type="ECO:0000259" key="1">
    <source>
        <dbReference type="PROSITE" id="PS50006"/>
    </source>
</evidence>
<dbReference type="Gene3D" id="2.60.200.20">
    <property type="match status" value="1"/>
</dbReference>
<name>X0S424_9ZZZZ</name>
<dbReference type="InterPro" id="IPR000253">
    <property type="entry name" value="FHA_dom"/>
</dbReference>
<feature type="non-terminal residue" evidence="2">
    <location>
        <position position="83"/>
    </location>
</feature>
<dbReference type="CDD" id="cd00060">
    <property type="entry name" value="FHA"/>
    <property type="match status" value="1"/>
</dbReference>
<sequence length="83" mass="9369">MASIIVATGKQKGDYYPLGHRTNVIGRDEALPIQILDEHVSRKHMQIHFDEDKQQYSALDMKSRHGVSINGHKIEDETILADG</sequence>
<proteinExistence type="predicted"/>
<dbReference type="InterPro" id="IPR008984">
    <property type="entry name" value="SMAD_FHA_dom_sf"/>
</dbReference>
<dbReference type="EMBL" id="BARS01005218">
    <property type="protein sequence ID" value="GAF69961.1"/>
    <property type="molecule type" value="Genomic_DNA"/>
</dbReference>
<dbReference type="AlphaFoldDB" id="X0S424"/>
<protein>
    <recommendedName>
        <fullName evidence="1">FHA domain-containing protein</fullName>
    </recommendedName>
</protein>
<dbReference type="SMART" id="SM00240">
    <property type="entry name" value="FHA"/>
    <property type="match status" value="1"/>
</dbReference>
<reference evidence="2" key="1">
    <citation type="journal article" date="2014" name="Front. Microbiol.">
        <title>High frequency of phylogenetically diverse reductive dehalogenase-homologous genes in deep subseafloor sedimentary metagenomes.</title>
        <authorList>
            <person name="Kawai M."/>
            <person name="Futagami T."/>
            <person name="Toyoda A."/>
            <person name="Takaki Y."/>
            <person name="Nishi S."/>
            <person name="Hori S."/>
            <person name="Arai W."/>
            <person name="Tsubouchi T."/>
            <person name="Morono Y."/>
            <person name="Uchiyama I."/>
            <person name="Ito T."/>
            <person name="Fujiyama A."/>
            <person name="Inagaki F."/>
            <person name="Takami H."/>
        </authorList>
    </citation>
    <scope>NUCLEOTIDE SEQUENCE</scope>
    <source>
        <strain evidence="2">Expedition CK06-06</strain>
    </source>
</reference>
<dbReference type="Pfam" id="PF00498">
    <property type="entry name" value="FHA"/>
    <property type="match status" value="1"/>
</dbReference>
<accession>X0S424</accession>
<dbReference type="PROSITE" id="PS50006">
    <property type="entry name" value="FHA_DOMAIN"/>
    <property type="match status" value="1"/>
</dbReference>